<keyword evidence="3" id="KW-1185">Reference proteome</keyword>
<gene>
    <name evidence="2" type="ORF">H4W80_010580</name>
</gene>
<name>A0ABR9MHC6_9ACTN</name>
<evidence type="ECO:0000313" key="3">
    <source>
        <dbReference type="Proteomes" id="UP000633509"/>
    </source>
</evidence>
<evidence type="ECO:0000256" key="1">
    <source>
        <dbReference type="SAM" id="MobiDB-lite"/>
    </source>
</evidence>
<accession>A0ABR9MHC6</accession>
<dbReference type="RefSeq" id="WP_192791873.1">
    <property type="nucleotide sequence ID" value="NZ_JADBEK010000001.1"/>
</dbReference>
<evidence type="ECO:0000313" key="2">
    <source>
        <dbReference type="EMBL" id="MBE1592322.1"/>
    </source>
</evidence>
<feature type="compositionally biased region" description="Basic and acidic residues" evidence="1">
    <location>
        <begin position="43"/>
        <end position="54"/>
    </location>
</feature>
<feature type="region of interest" description="Disordered" evidence="1">
    <location>
        <begin position="43"/>
        <end position="67"/>
    </location>
</feature>
<sequence>MCWQQAAYESKAAGGLPRGAVSVLESGQRLPFQQLFFDRMKGRRPESPVHERGWRSRPKPPPPPAVRPAERWIQLRLFEARRDFPRFDESADVDRANPWLIWALYLAYRRGEARGWRRGVRFAVRRALVIVLSRHT</sequence>
<comment type="caution">
    <text evidence="2">The sequence shown here is derived from an EMBL/GenBank/DDBJ whole genome shotgun (WGS) entry which is preliminary data.</text>
</comment>
<dbReference type="EMBL" id="JADBEK010000001">
    <property type="protein sequence ID" value="MBE1592322.1"/>
    <property type="molecule type" value="Genomic_DNA"/>
</dbReference>
<organism evidence="2 3">
    <name type="scientific">Nonomuraea angiospora</name>
    <dbReference type="NCBI Taxonomy" id="46172"/>
    <lineage>
        <taxon>Bacteria</taxon>
        <taxon>Bacillati</taxon>
        <taxon>Actinomycetota</taxon>
        <taxon>Actinomycetes</taxon>
        <taxon>Streptosporangiales</taxon>
        <taxon>Streptosporangiaceae</taxon>
        <taxon>Nonomuraea</taxon>
    </lineage>
</organism>
<reference evidence="2 3" key="1">
    <citation type="submission" date="2020-10" db="EMBL/GenBank/DDBJ databases">
        <title>Sequencing the genomes of 1000 actinobacteria strains.</title>
        <authorList>
            <person name="Klenk H.-P."/>
        </authorList>
    </citation>
    <scope>NUCLEOTIDE SEQUENCE [LARGE SCALE GENOMIC DNA]</scope>
    <source>
        <strain evidence="2 3">DSM 43173</strain>
    </source>
</reference>
<dbReference type="Proteomes" id="UP000633509">
    <property type="component" value="Unassembled WGS sequence"/>
</dbReference>
<proteinExistence type="predicted"/>
<protein>
    <submittedName>
        <fullName evidence="2">Uncharacterized protein</fullName>
    </submittedName>
</protein>